<dbReference type="AlphaFoldDB" id="A0A7E5WWP3"/>
<name>A0A7E5WWP3_TRINI</name>
<reference evidence="2" key="1">
    <citation type="submission" date="2025-08" db="UniProtKB">
        <authorList>
            <consortium name="RefSeq"/>
        </authorList>
    </citation>
    <scope>IDENTIFICATION</scope>
</reference>
<protein>
    <submittedName>
        <fullName evidence="2">Uncharacterized protein LOC113506644</fullName>
    </submittedName>
</protein>
<dbReference type="KEGG" id="tnl:113506644"/>
<dbReference type="InParanoid" id="A0A7E5WWP3"/>
<organism evidence="1 2">
    <name type="scientific">Trichoplusia ni</name>
    <name type="common">Cabbage looper</name>
    <dbReference type="NCBI Taxonomy" id="7111"/>
    <lineage>
        <taxon>Eukaryota</taxon>
        <taxon>Metazoa</taxon>
        <taxon>Ecdysozoa</taxon>
        <taxon>Arthropoda</taxon>
        <taxon>Hexapoda</taxon>
        <taxon>Insecta</taxon>
        <taxon>Pterygota</taxon>
        <taxon>Neoptera</taxon>
        <taxon>Endopterygota</taxon>
        <taxon>Lepidoptera</taxon>
        <taxon>Glossata</taxon>
        <taxon>Ditrysia</taxon>
        <taxon>Noctuoidea</taxon>
        <taxon>Noctuidae</taxon>
        <taxon>Plusiinae</taxon>
        <taxon>Trichoplusia</taxon>
    </lineage>
</organism>
<evidence type="ECO:0000313" key="1">
    <source>
        <dbReference type="Proteomes" id="UP000322000"/>
    </source>
</evidence>
<evidence type="ECO:0000313" key="2">
    <source>
        <dbReference type="RefSeq" id="XP_026745273.1"/>
    </source>
</evidence>
<dbReference type="Proteomes" id="UP000322000">
    <property type="component" value="Chromosome 21"/>
</dbReference>
<sequence>MKLFNINSVPFIEKVHSKFSFEDQSIKMKSFAFAFVIVQAVLIQSAFSQCIRGPSPIALSSPLVSTIAQPSVAASLADTLSLLTVSSLLAESLPLNPNVIATVPVAVAPAYAPAYTTAYAPTYAYGGCGGGCGCGCGGYNGYSYIF</sequence>
<proteinExistence type="predicted"/>
<dbReference type="OrthoDB" id="7479231at2759"/>
<accession>A0A7E5WWP3</accession>
<gene>
    <name evidence="2" type="primary">LOC113506644</name>
</gene>
<dbReference type="GeneID" id="113506644"/>
<keyword evidence="1" id="KW-1185">Reference proteome</keyword>
<dbReference type="RefSeq" id="XP_026745273.1">
    <property type="nucleotide sequence ID" value="XM_026889472.1"/>
</dbReference>